<name>A0A1I0U623_9BACL</name>
<dbReference type="RefSeq" id="WP_244149309.1">
    <property type="nucleotide sequence ID" value="NZ_FOJQ01000087.1"/>
</dbReference>
<dbReference type="EMBL" id="FOJQ01000087">
    <property type="protein sequence ID" value="SFA59287.1"/>
    <property type="molecule type" value="Genomic_DNA"/>
</dbReference>
<dbReference type="SUPFAM" id="SSF58104">
    <property type="entry name" value="Methyl-accepting chemotaxis protein (MCP) signaling domain"/>
    <property type="match status" value="1"/>
</dbReference>
<dbReference type="Proteomes" id="UP000198979">
    <property type="component" value="Unassembled WGS sequence"/>
</dbReference>
<evidence type="ECO:0008006" key="3">
    <source>
        <dbReference type="Google" id="ProtNLM"/>
    </source>
</evidence>
<accession>A0A1I0U623</accession>
<proteinExistence type="predicted"/>
<reference evidence="2" key="1">
    <citation type="submission" date="2016-10" db="EMBL/GenBank/DDBJ databases">
        <authorList>
            <person name="Varghese N."/>
            <person name="Submissions S."/>
        </authorList>
    </citation>
    <scope>NUCLEOTIDE SEQUENCE [LARGE SCALE GENOMIC DNA]</scope>
    <source>
        <strain evidence="2">K1</strain>
    </source>
</reference>
<sequence>MHHITTDIQALVIGMNESKELGKNVLQNVESISAVVEQSAAGSEQIAASMVEQLEAFKKMGEKVTTLRQLTDDLQQMMAKFQMK</sequence>
<evidence type="ECO:0000313" key="2">
    <source>
        <dbReference type="Proteomes" id="UP000198979"/>
    </source>
</evidence>
<evidence type="ECO:0000313" key="1">
    <source>
        <dbReference type="EMBL" id="SFA59287.1"/>
    </source>
</evidence>
<protein>
    <recommendedName>
        <fullName evidence="3">Methyl-accepting chemotaxis protein</fullName>
    </recommendedName>
</protein>
<keyword evidence="2" id="KW-1185">Reference proteome</keyword>
<dbReference type="Gene3D" id="1.10.287.950">
    <property type="entry name" value="Methyl-accepting chemotaxis protein"/>
    <property type="match status" value="1"/>
</dbReference>
<dbReference type="AlphaFoldDB" id="A0A1I0U623"/>
<dbReference type="STRING" id="150248.SAMN05216169_108710"/>
<gene>
    <name evidence="1" type="ORF">SAMN05216169_108710</name>
</gene>
<organism evidence="1 2">
    <name type="scientific">Anoxybacillus pushchinoensis</name>
    <dbReference type="NCBI Taxonomy" id="150248"/>
    <lineage>
        <taxon>Bacteria</taxon>
        <taxon>Bacillati</taxon>
        <taxon>Bacillota</taxon>
        <taxon>Bacilli</taxon>
        <taxon>Bacillales</taxon>
        <taxon>Anoxybacillaceae</taxon>
        <taxon>Anoxybacillus</taxon>
    </lineage>
</organism>